<evidence type="ECO:0000313" key="1">
    <source>
        <dbReference type="EMBL" id="KAI8021063.1"/>
    </source>
</evidence>
<gene>
    <name evidence="1" type="ORF">LOK49_LG03G02353</name>
</gene>
<organism evidence="1 2">
    <name type="scientific">Camellia lanceoleosa</name>
    <dbReference type="NCBI Taxonomy" id="1840588"/>
    <lineage>
        <taxon>Eukaryota</taxon>
        <taxon>Viridiplantae</taxon>
        <taxon>Streptophyta</taxon>
        <taxon>Embryophyta</taxon>
        <taxon>Tracheophyta</taxon>
        <taxon>Spermatophyta</taxon>
        <taxon>Magnoliopsida</taxon>
        <taxon>eudicotyledons</taxon>
        <taxon>Gunneridae</taxon>
        <taxon>Pentapetalae</taxon>
        <taxon>asterids</taxon>
        <taxon>Ericales</taxon>
        <taxon>Theaceae</taxon>
        <taxon>Camellia</taxon>
    </lineage>
</organism>
<reference evidence="1 2" key="1">
    <citation type="journal article" date="2022" name="Plant J.">
        <title>Chromosome-level genome of Camellia lanceoleosa provides a valuable resource for understanding genome evolution and self-incompatibility.</title>
        <authorList>
            <person name="Gong W."/>
            <person name="Xiao S."/>
            <person name="Wang L."/>
            <person name="Liao Z."/>
            <person name="Chang Y."/>
            <person name="Mo W."/>
            <person name="Hu G."/>
            <person name="Li W."/>
            <person name="Zhao G."/>
            <person name="Zhu H."/>
            <person name="Hu X."/>
            <person name="Ji K."/>
            <person name="Xiang X."/>
            <person name="Song Q."/>
            <person name="Yuan D."/>
            <person name="Jin S."/>
            <person name="Zhang L."/>
        </authorList>
    </citation>
    <scope>NUCLEOTIDE SEQUENCE [LARGE SCALE GENOMIC DNA]</scope>
    <source>
        <strain evidence="1">SQ_2022a</strain>
    </source>
</reference>
<comment type="caution">
    <text evidence="1">The sequence shown here is derived from an EMBL/GenBank/DDBJ whole genome shotgun (WGS) entry which is preliminary data.</text>
</comment>
<name>A0ACC0I676_9ERIC</name>
<keyword evidence="2" id="KW-1185">Reference proteome</keyword>
<accession>A0ACC0I676</accession>
<evidence type="ECO:0000313" key="2">
    <source>
        <dbReference type="Proteomes" id="UP001060215"/>
    </source>
</evidence>
<dbReference type="Proteomes" id="UP001060215">
    <property type="component" value="Chromosome 6"/>
</dbReference>
<protein>
    <submittedName>
        <fullName evidence="1">ATP-citrate synthase alpha chain protein 3</fullName>
    </submittedName>
</protein>
<dbReference type="EMBL" id="CM045763">
    <property type="protein sequence ID" value="KAI8021063.1"/>
    <property type="molecule type" value="Genomic_DNA"/>
</dbReference>
<proteinExistence type="predicted"/>
<sequence>MFIFELWQEYYLSFVSGRLGCTISFSECGVIPKWGKSIWNPLNVGSILVSSPAQPHDKAQPNHSKYFSSQFFVVYQLQCRSLQSYSGLRIYYDQRFSDRLIGKLQPESQ</sequence>